<dbReference type="EMBL" id="CP020717">
    <property type="protein sequence ID" value="ARJ07758.1"/>
    <property type="molecule type" value="Genomic_DNA"/>
</dbReference>
<sequence>MTWKAVNAFLTHPKPITLTDEELRSEGETTEPATPPRVKAWVRYPEATVEVEGRVLAFNERVALVEYGVLGGGTQRAWVWRSAVTNPRREAP</sequence>
<organism evidence="1 2">
    <name type="scientific">Cnuibacter physcomitrellae</name>
    <dbReference type="NCBI Taxonomy" id="1619308"/>
    <lineage>
        <taxon>Bacteria</taxon>
        <taxon>Bacillati</taxon>
        <taxon>Actinomycetota</taxon>
        <taxon>Actinomycetes</taxon>
        <taxon>Micrococcales</taxon>
        <taxon>Microbacteriaceae</taxon>
        <taxon>Cnuibacter</taxon>
    </lineage>
</organism>
<protein>
    <submittedName>
        <fullName evidence="1">Uncharacterized protein</fullName>
    </submittedName>
</protein>
<keyword evidence="2" id="KW-1185">Reference proteome</keyword>
<dbReference type="Proteomes" id="UP000192775">
    <property type="component" value="Plasmid unnamed2"/>
</dbReference>
<geneLocation type="plasmid" evidence="1">
    <name>unnamed2</name>
</geneLocation>
<dbReference type="RefSeq" id="WP_085021891.1">
    <property type="nucleotide sequence ID" value="NZ_BMHD01000004.1"/>
</dbReference>
<proteinExistence type="predicted"/>
<accession>A0A1X9LTV5</accession>
<dbReference type="AlphaFoldDB" id="A0A1X9LTV5"/>
<evidence type="ECO:0000313" key="2">
    <source>
        <dbReference type="Proteomes" id="UP000192775"/>
    </source>
</evidence>
<keyword evidence="1" id="KW-0614">Plasmid</keyword>
<reference evidence="1 2" key="1">
    <citation type="submission" date="2017-04" db="EMBL/GenBank/DDBJ databases">
        <authorList>
            <person name="Afonso C.L."/>
            <person name="Miller P.J."/>
            <person name="Scott M.A."/>
            <person name="Spackman E."/>
            <person name="Goraichik I."/>
            <person name="Dimitrov K.M."/>
            <person name="Suarez D.L."/>
            <person name="Swayne D.E."/>
        </authorList>
    </citation>
    <scope>NUCLEOTIDE SEQUENCE [LARGE SCALE GENOMIC DNA]</scope>
    <source>
        <strain evidence="2">XA(T)</strain>
        <plasmid evidence="2">Plasmid unnamed2</plasmid>
    </source>
</reference>
<gene>
    <name evidence="1" type="ORF">B5808_20405</name>
</gene>
<dbReference type="KEGG" id="cphy:B5808_20405"/>
<name>A0A1X9LTV5_9MICO</name>
<evidence type="ECO:0000313" key="1">
    <source>
        <dbReference type="EMBL" id="ARJ07758.1"/>
    </source>
</evidence>